<dbReference type="Proteomes" id="UP000688137">
    <property type="component" value="Unassembled WGS sequence"/>
</dbReference>
<feature type="transmembrane region" description="Helical" evidence="1">
    <location>
        <begin position="166"/>
        <end position="189"/>
    </location>
</feature>
<accession>A0A8S1P339</accession>
<protein>
    <recommendedName>
        <fullName evidence="4">Transmembrane protein</fullName>
    </recommendedName>
</protein>
<keyword evidence="3" id="KW-1185">Reference proteome</keyword>
<comment type="caution">
    <text evidence="2">The sequence shown here is derived from an EMBL/GenBank/DDBJ whole genome shotgun (WGS) entry which is preliminary data.</text>
</comment>
<evidence type="ECO:0000313" key="3">
    <source>
        <dbReference type="Proteomes" id="UP000688137"/>
    </source>
</evidence>
<gene>
    <name evidence="2" type="ORF">PPRIM_AZ9-3.1.T1040027</name>
</gene>
<organism evidence="2 3">
    <name type="scientific">Paramecium primaurelia</name>
    <dbReference type="NCBI Taxonomy" id="5886"/>
    <lineage>
        <taxon>Eukaryota</taxon>
        <taxon>Sar</taxon>
        <taxon>Alveolata</taxon>
        <taxon>Ciliophora</taxon>
        <taxon>Intramacronucleata</taxon>
        <taxon>Oligohymenophorea</taxon>
        <taxon>Peniculida</taxon>
        <taxon>Parameciidae</taxon>
        <taxon>Paramecium</taxon>
    </lineage>
</organism>
<dbReference type="OMA" id="IMNAYYG"/>
<keyword evidence="1" id="KW-0472">Membrane</keyword>
<sequence length="235" mass="27382">MNQEIVESFSLLLAYTILISVGYSWQKYLQKLEQQKQIPKEIESINNRGQDDNQEDKQDSNITKISLKKQEQVGLLELYLFSNKQFKQNKQNSDLIKIGQYLLYISNNLMIISIMNAYYGIEDFNKSSWVLGLLIVPIYNLIQLIIFLCAYLLAQRILKKKLIENIDLIFILVGYFYFILGNLIIVSSINGDDYLFDKALSICGIQYILEIVLYKLNEKVDIDVVQKLDNLLKKL</sequence>
<feature type="transmembrane region" description="Helical" evidence="1">
    <location>
        <begin position="127"/>
        <end position="154"/>
    </location>
</feature>
<evidence type="ECO:0000313" key="2">
    <source>
        <dbReference type="EMBL" id="CAD8097410.1"/>
    </source>
</evidence>
<feature type="transmembrane region" description="Helical" evidence="1">
    <location>
        <begin position="101"/>
        <end position="121"/>
    </location>
</feature>
<proteinExistence type="predicted"/>
<evidence type="ECO:0008006" key="4">
    <source>
        <dbReference type="Google" id="ProtNLM"/>
    </source>
</evidence>
<keyword evidence="1" id="KW-1133">Transmembrane helix</keyword>
<reference evidence="2" key="1">
    <citation type="submission" date="2021-01" db="EMBL/GenBank/DDBJ databases">
        <authorList>
            <consortium name="Genoscope - CEA"/>
            <person name="William W."/>
        </authorList>
    </citation>
    <scope>NUCLEOTIDE SEQUENCE</scope>
</reference>
<dbReference type="AlphaFoldDB" id="A0A8S1P339"/>
<name>A0A8S1P339_PARPR</name>
<feature type="transmembrane region" description="Helical" evidence="1">
    <location>
        <begin position="6"/>
        <end position="25"/>
    </location>
</feature>
<evidence type="ECO:0000256" key="1">
    <source>
        <dbReference type="SAM" id="Phobius"/>
    </source>
</evidence>
<dbReference type="EMBL" id="CAJJDM010000107">
    <property type="protein sequence ID" value="CAD8097410.1"/>
    <property type="molecule type" value="Genomic_DNA"/>
</dbReference>
<keyword evidence="1" id="KW-0812">Transmembrane</keyword>